<dbReference type="AlphaFoldDB" id="A0A1A8SBY1"/>
<proteinExistence type="predicted"/>
<feature type="non-terminal residue" evidence="1">
    <location>
        <position position="1"/>
    </location>
</feature>
<evidence type="ECO:0000313" key="1">
    <source>
        <dbReference type="EMBL" id="SBS15836.1"/>
    </source>
</evidence>
<feature type="non-terminal residue" evidence="1">
    <location>
        <position position="77"/>
    </location>
</feature>
<accession>A0A1A8SBY1</accession>
<reference evidence="1" key="2">
    <citation type="submission" date="2016-06" db="EMBL/GenBank/DDBJ databases">
        <title>The genome of a short-lived fish provides insights into sex chromosome evolution and the genetic control of aging.</title>
        <authorList>
            <person name="Reichwald K."/>
            <person name="Felder M."/>
            <person name="Petzold A."/>
            <person name="Koch P."/>
            <person name="Groth M."/>
            <person name="Platzer M."/>
        </authorList>
    </citation>
    <scope>NUCLEOTIDE SEQUENCE</scope>
    <source>
        <tissue evidence="1">Brain</tissue>
    </source>
</reference>
<gene>
    <name evidence="1" type="primary">CYYR1</name>
</gene>
<dbReference type="EMBL" id="HAEI01013367">
    <property type="protein sequence ID" value="SBS15836.1"/>
    <property type="molecule type" value="Transcribed_RNA"/>
</dbReference>
<organism evidence="1">
    <name type="scientific">Nothobranchius rachovii</name>
    <name type="common">bluefin notho</name>
    <dbReference type="NCBI Taxonomy" id="451742"/>
    <lineage>
        <taxon>Eukaryota</taxon>
        <taxon>Metazoa</taxon>
        <taxon>Chordata</taxon>
        <taxon>Craniata</taxon>
        <taxon>Vertebrata</taxon>
        <taxon>Euteleostomi</taxon>
        <taxon>Actinopterygii</taxon>
        <taxon>Neopterygii</taxon>
        <taxon>Teleostei</taxon>
        <taxon>Neoteleostei</taxon>
        <taxon>Acanthomorphata</taxon>
        <taxon>Ovalentaria</taxon>
        <taxon>Atherinomorphae</taxon>
        <taxon>Cyprinodontiformes</taxon>
        <taxon>Nothobranchiidae</taxon>
        <taxon>Nothobranchius</taxon>
    </lineage>
</organism>
<sequence>GCPLGHCYLRYRVRRGVSDGSGGGLVPVHVCVLEEQARHSGWSVPDLLHQHGDPGLSRFSSAIQLQLRDVPPACAPP</sequence>
<reference evidence="1" key="1">
    <citation type="submission" date="2016-05" db="EMBL/GenBank/DDBJ databases">
        <authorList>
            <person name="Lavstsen T."/>
            <person name="Jespersen J.S."/>
        </authorList>
    </citation>
    <scope>NUCLEOTIDE SEQUENCE</scope>
    <source>
        <tissue evidence="1">Brain</tissue>
    </source>
</reference>
<protein>
    <submittedName>
        <fullName evidence="1">Cysteine/tyrosine-rich 1</fullName>
    </submittedName>
</protein>
<name>A0A1A8SBY1_9TELE</name>